<keyword evidence="3 5" id="KW-0597">Phosphoprotein</keyword>
<protein>
    <recommendedName>
        <fullName evidence="2">Phosphorelay protein LuxU</fullName>
    </recommendedName>
</protein>
<dbReference type="Proteomes" id="UP000002943">
    <property type="component" value="Unassembled WGS sequence"/>
</dbReference>
<evidence type="ECO:0000256" key="4">
    <source>
        <dbReference type="ARBA" id="ARBA00023012"/>
    </source>
</evidence>
<dbReference type="AlphaFoldDB" id="E3BLE4"/>
<dbReference type="Gene3D" id="1.20.120.160">
    <property type="entry name" value="HPT domain"/>
    <property type="match status" value="1"/>
</dbReference>
<dbReference type="SUPFAM" id="SSF47226">
    <property type="entry name" value="Histidine-containing phosphotransfer domain, HPT domain"/>
    <property type="match status" value="1"/>
</dbReference>
<dbReference type="InterPro" id="IPR053403">
    <property type="entry name" value="QS_phosphorelay_intermediate"/>
</dbReference>
<dbReference type="PROSITE" id="PS50894">
    <property type="entry name" value="HPT"/>
    <property type="match status" value="1"/>
</dbReference>
<organism evidence="7 8">
    <name type="scientific">Vibrio caribbeanicus ATCC BAA-2122</name>
    <dbReference type="NCBI Taxonomy" id="796620"/>
    <lineage>
        <taxon>Bacteria</taxon>
        <taxon>Pseudomonadati</taxon>
        <taxon>Pseudomonadota</taxon>
        <taxon>Gammaproteobacteria</taxon>
        <taxon>Vibrionales</taxon>
        <taxon>Vibrionaceae</taxon>
        <taxon>Vibrio</taxon>
    </lineage>
</organism>
<keyword evidence="4" id="KW-0902">Two-component regulatory system</keyword>
<dbReference type="OrthoDB" id="6313555at2"/>
<dbReference type="STRING" id="796620.VIBC2010_02165"/>
<evidence type="ECO:0000313" key="7">
    <source>
        <dbReference type="EMBL" id="EFP96125.1"/>
    </source>
</evidence>
<evidence type="ECO:0000256" key="3">
    <source>
        <dbReference type="ARBA" id="ARBA00022553"/>
    </source>
</evidence>
<evidence type="ECO:0000256" key="5">
    <source>
        <dbReference type="PROSITE-ProRule" id="PRU00110"/>
    </source>
</evidence>
<dbReference type="InterPro" id="IPR036641">
    <property type="entry name" value="HPT_dom_sf"/>
</dbReference>
<feature type="domain" description="HPt" evidence="6">
    <location>
        <begin position="13"/>
        <end position="113"/>
    </location>
</feature>
<evidence type="ECO:0000256" key="2">
    <source>
        <dbReference type="ARBA" id="ARBA00017260"/>
    </source>
</evidence>
<gene>
    <name evidence="7" type="ORF">VIBC2010_02165</name>
</gene>
<accession>E3BLE4</accession>
<dbReference type="NCBIfam" id="NF041948">
    <property type="entry name" value="Phrelay_LuxU_Vib"/>
    <property type="match status" value="1"/>
</dbReference>
<dbReference type="GO" id="GO:0000160">
    <property type="term" value="P:phosphorelay signal transduction system"/>
    <property type="evidence" value="ECO:0007669"/>
    <property type="project" value="UniProtKB-KW"/>
</dbReference>
<evidence type="ECO:0000313" key="8">
    <source>
        <dbReference type="Proteomes" id="UP000002943"/>
    </source>
</evidence>
<dbReference type="RefSeq" id="WP_009601875.1">
    <property type="nucleotide sequence ID" value="NZ_AEIU01000080.1"/>
</dbReference>
<name>E3BLE4_9VIBR</name>
<reference evidence="7 8" key="1">
    <citation type="journal article" date="2012" name="Int. J. Syst. Evol. Microbiol.">
        <title>Vibrio caribbeanicus sp. nov., isolated from the marine sponge Scleritoderma cyanea.</title>
        <authorList>
            <person name="Hoffmann M."/>
            <person name="Monday S.R."/>
            <person name="Allard M.W."/>
            <person name="Strain E.A."/>
            <person name="Whittaker P."/>
            <person name="Naum M."/>
            <person name="McCarthy P.J."/>
            <person name="Lopez J.V."/>
            <person name="Fischer M."/>
            <person name="Brown E.W."/>
        </authorList>
    </citation>
    <scope>NUCLEOTIDE SEQUENCE [LARGE SCALE GENOMIC DNA]</scope>
    <source>
        <strain evidence="7 8">ATCC BAA-2122</strain>
    </source>
</reference>
<dbReference type="GO" id="GO:0004672">
    <property type="term" value="F:protein kinase activity"/>
    <property type="evidence" value="ECO:0007669"/>
    <property type="project" value="UniProtKB-ARBA"/>
</dbReference>
<proteinExistence type="predicted"/>
<keyword evidence="8" id="KW-1185">Reference proteome</keyword>
<comment type="subunit">
    <text evidence="1">Monomer.</text>
</comment>
<dbReference type="InterPro" id="IPR008207">
    <property type="entry name" value="Sig_transdc_His_kin_Hpt_dom"/>
</dbReference>
<feature type="modified residue" description="Phosphohistidine" evidence="5">
    <location>
        <position position="56"/>
    </location>
</feature>
<comment type="caution">
    <text evidence="7">The sequence shown here is derived from an EMBL/GenBank/DDBJ whole genome shotgun (WGS) entry which is preliminary data.</text>
</comment>
<dbReference type="Pfam" id="PF01627">
    <property type="entry name" value="Hpt"/>
    <property type="match status" value="1"/>
</dbReference>
<sequence length="113" mass="12496">MEIINQKQVDRLAAEIGKENVPVLLEIFLNELAGYESTLLSLEGQEQHAYLTEVSHALKSSAASFGADALCNYSILLDKNAKLGEQLSAPSCKKEMLDLLKKTHAIYQNLFSQ</sequence>
<evidence type="ECO:0000259" key="6">
    <source>
        <dbReference type="PROSITE" id="PS50894"/>
    </source>
</evidence>
<evidence type="ECO:0000256" key="1">
    <source>
        <dbReference type="ARBA" id="ARBA00011245"/>
    </source>
</evidence>
<dbReference type="EMBL" id="AEIU01000080">
    <property type="protein sequence ID" value="EFP96125.1"/>
    <property type="molecule type" value="Genomic_DNA"/>
</dbReference>
<dbReference type="eggNOG" id="COG2198">
    <property type="taxonomic scope" value="Bacteria"/>
</dbReference>